<evidence type="ECO:0000313" key="7">
    <source>
        <dbReference type="Proteomes" id="UP000021816"/>
    </source>
</evidence>
<evidence type="ECO:0000256" key="1">
    <source>
        <dbReference type="ARBA" id="ARBA00009759"/>
    </source>
</evidence>
<dbReference type="AlphaFoldDB" id="A0A011PLE4"/>
<evidence type="ECO:0000256" key="3">
    <source>
        <dbReference type="ARBA" id="ARBA00022801"/>
    </source>
</evidence>
<dbReference type="SUPFAM" id="SSF56655">
    <property type="entry name" value="Carbohydrate phosphatase"/>
    <property type="match status" value="1"/>
</dbReference>
<dbReference type="GO" id="GO:0046872">
    <property type="term" value="F:metal ion binding"/>
    <property type="evidence" value="ECO:0007669"/>
    <property type="project" value="UniProtKB-KW"/>
</dbReference>
<evidence type="ECO:0000256" key="4">
    <source>
        <dbReference type="ARBA" id="ARBA00022842"/>
    </source>
</evidence>
<evidence type="ECO:0000256" key="2">
    <source>
        <dbReference type="ARBA" id="ARBA00022723"/>
    </source>
</evidence>
<dbReference type="STRING" id="1454003.AW10_03477"/>
<dbReference type="PANTHER" id="PTHR20854">
    <property type="entry name" value="INOSITOL MONOPHOSPHATASE"/>
    <property type="match status" value="1"/>
</dbReference>
<dbReference type="PROSITE" id="PS00630">
    <property type="entry name" value="IMP_2"/>
    <property type="match status" value="1"/>
</dbReference>
<dbReference type="GO" id="GO:0046854">
    <property type="term" value="P:phosphatidylinositol phosphate biosynthetic process"/>
    <property type="evidence" value="ECO:0007669"/>
    <property type="project" value="InterPro"/>
</dbReference>
<dbReference type="PATRIC" id="fig|1454003.3.peg.3531"/>
<protein>
    <submittedName>
        <fullName evidence="6">Inositol-1-monophosphatase</fullName>
        <ecNumber evidence="6">3.1.3.25</ecNumber>
    </submittedName>
</protein>
<evidence type="ECO:0000256" key="5">
    <source>
        <dbReference type="PIRSR" id="PIRSR600760-2"/>
    </source>
</evidence>
<feature type="binding site" evidence="5">
    <location>
        <position position="230"/>
    </location>
    <ligand>
        <name>Mg(2+)</name>
        <dbReference type="ChEBI" id="CHEBI:18420"/>
        <label>1</label>
        <note>catalytic</note>
    </ligand>
</feature>
<gene>
    <name evidence="6" type="primary">suhB_2</name>
    <name evidence="6" type="ORF">AW10_03477</name>
</gene>
<comment type="cofactor">
    <cofactor evidence="5">
        <name>Mg(2+)</name>
        <dbReference type="ChEBI" id="CHEBI:18420"/>
    </cofactor>
</comment>
<dbReference type="CDD" id="cd01637">
    <property type="entry name" value="IMPase_like"/>
    <property type="match status" value="1"/>
</dbReference>
<dbReference type="Gene3D" id="3.30.540.10">
    <property type="entry name" value="Fructose-1,6-Bisphosphatase, subunit A, domain 1"/>
    <property type="match status" value="1"/>
</dbReference>
<feature type="binding site" evidence="5">
    <location>
        <position position="81"/>
    </location>
    <ligand>
        <name>Mg(2+)</name>
        <dbReference type="ChEBI" id="CHEBI:18420"/>
        <label>1</label>
        <note>catalytic</note>
    </ligand>
</feature>
<dbReference type="InterPro" id="IPR000760">
    <property type="entry name" value="Inositol_monophosphatase-like"/>
</dbReference>
<name>A0A011PLE4_9PROT</name>
<dbReference type="EMBL" id="JEMX01000088">
    <property type="protein sequence ID" value="EXI77842.1"/>
    <property type="molecule type" value="Genomic_DNA"/>
</dbReference>
<dbReference type="InterPro" id="IPR020550">
    <property type="entry name" value="Inositol_monophosphatase_CS"/>
</dbReference>
<comment type="caution">
    <text evidence="6">The sequence shown here is derived from an EMBL/GenBank/DDBJ whole genome shotgun (WGS) entry which is preliminary data.</text>
</comment>
<reference evidence="6 7" key="1">
    <citation type="submission" date="2014-02" db="EMBL/GenBank/DDBJ databases">
        <title>Expanding our view of genomic diversity in Candidatus Accumulibacter clades.</title>
        <authorList>
            <person name="Skennerton C.T."/>
            <person name="Barr J.J."/>
            <person name="Slater F.R."/>
            <person name="Bond P.L."/>
            <person name="Tyson G.W."/>
        </authorList>
    </citation>
    <scope>NUCLEOTIDE SEQUENCE [LARGE SCALE GENOMIC DNA]</scope>
    <source>
        <strain evidence="7">BA-92</strain>
    </source>
</reference>
<dbReference type="GO" id="GO:0007165">
    <property type="term" value="P:signal transduction"/>
    <property type="evidence" value="ECO:0007669"/>
    <property type="project" value="TreeGrafter"/>
</dbReference>
<proteinExistence type="inferred from homology"/>
<dbReference type="PANTHER" id="PTHR20854:SF4">
    <property type="entry name" value="INOSITOL-1-MONOPHOSPHATASE-RELATED"/>
    <property type="match status" value="1"/>
</dbReference>
<dbReference type="PRINTS" id="PR00377">
    <property type="entry name" value="IMPHPHTASES"/>
</dbReference>
<keyword evidence="4 5" id="KW-0460">Magnesium</keyword>
<comment type="similarity">
    <text evidence="1">Belongs to the inositol monophosphatase superfamily.</text>
</comment>
<dbReference type="PROSITE" id="PS00629">
    <property type="entry name" value="IMP_1"/>
    <property type="match status" value="1"/>
</dbReference>
<dbReference type="GO" id="GO:0006020">
    <property type="term" value="P:inositol metabolic process"/>
    <property type="evidence" value="ECO:0007669"/>
    <property type="project" value="TreeGrafter"/>
</dbReference>
<evidence type="ECO:0000313" key="6">
    <source>
        <dbReference type="EMBL" id="EXI77842.1"/>
    </source>
</evidence>
<keyword evidence="2 5" id="KW-0479">Metal-binding</keyword>
<feature type="binding site" evidence="5">
    <location>
        <position position="109"/>
    </location>
    <ligand>
        <name>Mg(2+)</name>
        <dbReference type="ChEBI" id="CHEBI:18420"/>
        <label>1</label>
        <note>catalytic</note>
    </ligand>
</feature>
<dbReference type="Proteomes" id="UP000021816">
    <property type="component" value="Unassembled WGS sequence"/>
</dbReference>
<dbReference type="Pfam" id="PF00459">
    <property type="entry name" value="Inositol_P"/>
    <property type="match status" value="1"/>
</dbReference>
<feature type="binding site" evidence="5">
    <location>
        <position position="106"/>
    </location>
    <ligand>
        <name>Mg(2+)</name>
        <dbReference type="ChEBI" id="CHEBI:18420"/>
        <label>1</label>
        <note>catalytic</note>
    </ligand>
</feature>
<dbReference type="GO" id="GO:0008934">
    <property type="term" value="F:inositol monophosphate 1-phosphatase activity"/>
    <property type="evidence" value="ECO:0007669"/>
    <property type="project" value="TreeGrafter"/>
</dbReference>
<dbReference type="Gene3D" id="3.40.190.80">
    <property type="match status" value="1"/>
</dbReference>
<keyword evidence="3 6" id="KW-0378">Hydrolase</keyword>
<dbReference type="EC" id="3.1.3.25" evidence="6"/>
<organism evidence="6 7">
    <name type="scientific">Candidatus Accumulibacter appositus</name>
    <dbReference type="NCBI Taxonomy" id="1454003"/>
    <lineage>
        <taxon>Bacteria</taxon>
        <taxon>Pseudomonadati</taxon>
        <taxon>Pseudomonadota</taxon>
        <taxon>Betaproteobacteria</taxon>
        <taxon>Candidatus Accumulibacter</taxon>
    </lineage>
</organism>
<accession>A0A011PLE4</accession>
<dbReference type="InterPro" id="IPR020583">
    <property type="entry name" value="Inositol_monoP_metal-BS"/>
</dbReference>
<feature type="binding site" evidence="5">
    <location>
        <position position="108"/>
    </location>
    <ligand>
        <name>Mg(2+)</name>
        <dbReference type="ChEBI" id="CHEBI:18420"/>
        <label>1</label>
        <note>catalytic</note>
    </ligand>
</feature>
<sequence>MNGIDNAARLAAADSELKRMLDGVVVLVREVAQREIMPRFLRVVHDQRKDDGSFCSEADLAAQHFLHDRLLEIRDCPIIGEEMTPAIQHEAWHGGSNDHDGLWCIDPIDGTTNFINGLPVFAVSVAWIRERRTRLAVTYNPITDEMFYAREGNGAYLNGRRLPLREVTADIGRAVGGVDFKRIPKPLADRIAVNPPFYSQRNFGSSTLDWCNLAAGRLDLYLHGGQKLWDYAAGSLILRESGGQVCTLSNDDYDAEDVWRRSVIAALNPTVFETWRNWVRQNSVPAATTTAAVAK</sequence>